<protein>
    <submittedName>
        <fullName evidence="1">Uncharacterized protein</fullName>
    </submittedName>
</protein>
<keyword evidence="2" id="KW-1185">Reference proteome</keyword>
<accession>A0A9D5HEQ2</accession>
<dbReference type="Proteomes" id="UP001085076">
    <property type="component" value="Miscellaneous, Linkage group lg04"/>
</dbReference>
<sequence length="91" mass="10002">MAIASQTPEILGDCQSGQDWHAKRWRISEPKAAAERLRASGLLKTQALIGGKWIDAYDGKTIQIADCAKNDRNAVLRTRCCICTSDTRILG</sequence>
<dbReference type="EMBL" id="JAGGNH010000004">
    <property type="protein sequence ID" value="KAJ0973593.1"/>
    <property type="molecule type" value="Genomic_DNA"/>
</dbReference>
<dbReference type="OrthoDB" id="310895at2759"/>
<name>A0A9D5HEQ2_9LILI</name>
<gene>
    <name evidence="1" type="ORF">J5N97_015558</name>
</gene>
<evidence type="ECO:0000313" key="1">
    <source>
        <dbReference type="EMBL" id="KAJ0973593.1"/>
    </source>
</evidence>
<reference evidence="1" key="2">
    <citation type="journal article" date="2022" name="Hortic Res">
        <title>The genome of Dioscorea zingiberensis sheds light on the biosynthesis, origin and evolution of the medicinally important diosgenin saponins.</title>
        <authorList>
            <person name="Li Y."/>
            <person name="Tan C."/>
            <person name="Li Z."/>
            <person name="Guo J."/>
            <person name="Li S."/>
            <person name="Chen X."/>
            <person name="Wang C."/>
            <person name="Dai X."/>
            <person name="Yang H."/>
            <person name="Song W."/>
            <person name="Hou L."/>
            <person name="Xu J."/>
            <person name="Tong Z."/>
            <person name="Xu A."/>
            <person name="Yuan X."/>
            <person name="Wang W."/>
            <person name="Yang Q."/>
            <person name="Chen L."/>
            <person name="Sun Z."/>
            <person name="Wang K."/>
            <person name="Pan B."/>
            <person name="Chen J."/>
            <person name="Bao Y."/>
            <person name="Liu F."/>
            <person name="Qi X."/>
            <person name="Gang D.R."/>
            <person name="Wen J."/>
            <person name="Li J."/>
        </authorList>
    </citation>
    <scope>NUCLEOTIDE SEQUENCE</scope>
    <source>
        <strain evidence="1">Dzin_1.0</strain>
    </source>
</reference>
<evidence type="ECO:0000313" key="2">
    <source>
        <dbReference type="Proteomes" id="UP001085076"/>
    </source>
</evidence>
<organism evidence="1 2">
    <name type="scientific">Dioscorea zingiberensis</name>
    <dbReference type="NCBI Taxonomy" id="325984"/>
    <lineage>
        <taxon>Eukaryota</taxon>
        <taxon>Viridiplantae</taxon>
        <taxon>Streptophyta</taxon>
        <taxon>Embryophyta</taxon>
        <taxon>Tracheophyta</taxon>
        <taxon>Spermatophyta</taxon>
        <taxon>Magnoliopsida</taxon>
        <taxon>Liliopsida</taxon>
        <taxon>Dioscoreales</taxon>
        <taxon>Dioscoreaceae</taxon>
        <taxon>Dioscorea</taxon>
    </lineage>
</organism>
<reference evidence="1" key="1">
    <citation type="submission" date="2021-03" db="EMBL/GenBank/DDBJ databases">
        <authorList>
            <person name="Li Z."/>
            <person name="Yang C."/>
        </authorList>
    </citation>
    <scope>NUCLEOTIDE SEQUENCE</scope>
    <source>
        <strain evidence="1">Dzin_1.0</strain>
        <tissue evidence="1">Leaf</tissue>
    </source>
</reference>
<comment type="caution">
    <text evidence="1">The sequence shown here is derived from an EMBL/GenBank/DDBJ whole genome shotgun (WGS) entry which is preliminary data.</text>
</comment>
<dbReference type="AlphaFoldDB" id="A0A9D5HEQ2"/>
<proteinExistence type="predicted"/>